<protein>
    <submittedName>
        <fullName evidence="1">Uncharacterized protein</fullName>
    </submittedName>
</protein>
<proteinExistence type="predicted"/>
<organism evidence="1 2">
    <name type="scientific">Mycolicibacterium sarraceniae</name>
    <dbReference type="NCBI Taxonomy" id="1534348"/>
    <lineage>
        <taxon>Bacteria</taxon>
        <taxon>Bacillati</taxon>
        <taxon>Actinomycetota</taxon>
        <taxon>Actinomycetes</taxon>
        <taxon>Mycobacteriales</taxon>
        <taxon>Mycobacteriaceae</taxon>
        <taxon>Mycolicibacterium</taxon>
    </lineage>
</organism>
<accession>A0A7I7SS67</accession>
<evidence type="ECO:0000313" key="1">
    <source>
        <dbReference type="EMBL" id="BBY59658.1"/>
    </source>
</evidence>
<dbReference type="EMBL" id="AP022595">
    <property type="protein sequence ID" value="BBY59658.1"/>
    <property type="molecule type" value="Genomic_DNA"/>
</dbReference>
<sequence length="67" mass="7268">MSGETVAVERAVVDDEEADGAGEWRDHRQPPICLKARAARFVTPGDLTCDESRLLVGNKSKAPLANF</sequence>
<reference evidence="1 2" key="1">
    <citation type="journal article" date="2019" name="Emerg. Microbes Infect.">
        <title>Comprehensive subspecies identification of 175 nontuberculous mycobacteria species based on 7547 genomic profiles.</title>
        <authorList>
            <person name="Matsumoto Y."/>
            <person name="Kinjo T."/>
            <person name="Motooka D."/>
            <person name="Nabeya D."/>
            <person name="Jung N."/>
            <person name="Uechi K."/>
            <person name="Horii T."/>
            <person name="Iida T."/>
            <person name="Fujita J."/>
            <person name="Nakamura S."/>
        </authorList>
    </citation>
    <scope>NUCLEOTIDE SEQUENCE [LARGE SCALE GENOMIC DNA]</scope>
    <source>
        <strain evidence="1 2">JCM 30395</strain>
    </source>
</reference>
<dbReference type="KEGG" id="msar:MSAR_27940"/>
<name>A0A7I7SS67_9MYCO</name>
<dbReference type="AlphaFoldDB" id="A0A7I7SS67"/>
<dbReference type="Proteomes" id="UP000466445">
    <property type="component" value="Chromosome"/>
</dbReference>
<gene>
    <name evidence="1" type="ORF">MSAR_27940</name>
</gene>
<evidence type="ECO:0000313" key="2">
    <source>
        <dbReference type="Proteomes" id="UP000466445"/>
    </source>
</evidence>
<keyword evidence="2" id="KW-1185">Reference proteome</keyword>